<feature type="chain" id="PRO_5037365665" evidence="1">
    <location>
        <begin position="21"/>
        <end position="193"/>
    </location>
</feature>
<evidence type="ECO:0000313" key="2">
    <source>
        <dbReference type="EMBL" id="MBI2677247.1"/>
    </source>
</evidence>
<feature type="signal peptide" evidence="1">
    <location>
        <begin position="1"/>
        <end position="20"/>
    </location>
</feature>
<name>A0A932END5_9BACT</name>
<reference evidence="2" key="1">
    <citation type="submission" date="2020-07" db="EMBL/GenBank/DDBJ databases">
        <title>Huge and variable diversity of episymbiotic CPR bacteria and DPANN archaea in groundwater ecosystems.</title>
        <authorList>
            <person name="He C.Y."/>
            <person name="Keren R."/>
            <person name="Whittaker M."/>
            <person name="Farag I.F."/>
            <person name="Doudna J."/>
            <person name="Cate J.H.D."/>
            <person name="Banfield J.F."/>
        </authorList>
    </citation>
    <scope>NUCLEOTIDE SEQUENCE</scope>
    <source>
        <strain evidence="2">NC_groundwater_580_Pr5_B-0.1um_64_19</strain>
    </source>
</reference>
<proteinExistence type="predicted"/>
<evidence type="ECO:0000256" key="1">
    <source>
        <dbReference type="SAM" id="SignalP"/>
    </source>
</evidence>
<dbReference type="AlphaFoldDB" id="A0A932END5"/>
<evidence type="ECO:0000313" key="3">
    <source>
        <dbReference type="Proteomes" id="UP000779809"/>
    </source>
</evidence>
<dbReference type="Proteomes" id="UP000779809">
    <property type="component" value="Unassembled WGS sequence"/>
</dbReference>
<organism evidence="2 3">
    <name type="scientific">Candidatus Korobacter versatilis</name>
    <dbReference type="NCBI Taxonomy" id="658062"/>
    <lineage>
        <taxon>Bacteria</taxon>
        <taxon>Pseudomonadati</taxon>
        <taxon>Acidobacteriota</taxon>
        <taxon>Terriglobia</taxon>
        <taxon>Terriglobales</taxon>
        <taxon>Candidatus Korobacteraceae</taxon>
        <taxon>Candidatus Korobacter</taxon>
    </lineage>
</organism>
<dbReference type="EMBL" id="JACPNR010000002">
    <property type="protein sequence ID" value="MBI2677247.1"/>
    <property type="molecule type" value="Genomic_DNA"/>
</dbReference>
<sequence length="193" mass="21491">MRRIAVLLLLVSGFATATWAQEKDEAPKIRVCVAEIRNAAKRPVSLAMQRERLMKELNHSKAPKKAADKRAIEALPMSGDSPATAEGAARDRRCDYLLYTTIAELRDAADFRNTREAAEDNGLAPRSASVHEAQTFARVSFSLLRPGSLSPVMQLEISTRENMVEEPTVMQVMDRIAQRVNTAVRESPPDMRE</sequence>
<protein>
    <submittedName>
        <fullName evidence="2">Uncharacterized protein</fullName>
    </submittedName>
</protein>
<gene>
    <name evidence="2" type="ORF">HYX28_00540</name>
</gene>
<accession>A0A932END5</accession>
<keyword evidence="1" id="KW-0732">Signal</keyword>
<comment type="caution">
    <text evidence="2">The sequence shown here is derived from an EMBL/GenBank/DDBJ whole genome shotgun (WGS) entry which is preliminary data.</text>
</comment>